<feature type="binding site" evidence="8">
    <location>
        <position position="254"/>
    </location>
    <ligand>
        <name>glycerol</name>
        <dbReference type="ChEBI" id="CHEBI:17754"/>
    </ligand>
</feature>
<comment type="cofactor">
    <cofactor evidence="8">
        <name>Zn(2+)</name>
        <dbReference type="ChEBI" id="CHEBI:29105"/>
    </cofactor>
    <text evidence="8">Binds 1 zinc ion per subunit.</text>
</comment>
<accession>R4KCX3</accession>
<feature type="domain" description="Alcohol dehydrogenase iron-type/glycerol dehydrogenase GldA" evidence="10">
    <location>
        <begin position="10"/>
        <end position="139"/>
    </location>
</feature>
<evidence type="ECO:0000259" key="10">
    <source>
        <dbReference type="Pfam" id="PF00465"/>
    </source>
</evidence>
<dbReference type="GO" id="GO:0008888">
    <property type="term" value="F:glycerol dehydrogenase (NAD+) activity"/>
    <property type="evidence" value="ECO:0007669"/>
    <property type="project" value="UniProtKB-EC"/>
</dbReference>
<keyword evidence="2" id="KW-0560">Oxidoreductase</keyword>
<dbReference type="AlphaFoldDB" id="R4KCX3"/>
<sequence length="362" mass="40518">MSYSVFLPSYSIGTDVYDKIKELCPSYGKTVVVIGGKTAMEKAKEKIKTAVKDSTLEILDFIWYGGDSSFENVEMLKENPLAHKADMIFAVGGGRAIDTCKVLAHHLNKPIFTFPTIASNCAPCTSVCVMYDNKGVFKELYFRDKPANHTFICTQIIAEAPKVFLWAGIGDALSKKYECTFSSRNDELEHFNALGVQISKICTEPLLKNGKKALEDCKANIASYELEQVALDIIISTGLVSNLVINDYNSCLAHSIYYGMTVLKQIEKNHLHGEVVAYGVLVLLLCDKQFDELDKVYKFCRSVGLPTRLADLEVTKEELEPVINKASQTGDIVHVPYEITYKMIEDSILELEKYDYKYTKAL</sequence>
<keyword evidence="1 8" id="KW-0479">Metal-binding</keyword>
<dbReference type="PANTHER" id="PTHR43616">
    <property type="entry name" value="GLYCEROL DEHYDROGENASE"/>
    <property type="match status" value="1"/>
</dbReference>
<dbReference type="OrthoDB" id="5198708at2"/>
<evidence type="ECO:0000256" key="2">
    <source>
        <dbReference type="ARBA" id="ARBA00023002"/>
    </source>
</evidence>
<keyword evidence="12" id="KW-1185">Reference proteome</keyword>
<dbReference type="PATRIC" id="fig|86416.3.peg.3620"/>
<dbReference type="SUPFAM" id="SSF56796">
    <property type="entry name" value="Dehydroquinate synthase-like"/>
    <property type="match status" value="1"/>
</dbReference>
<evidence type="ECO:0000256" key="6">
    <source>
        <dbReference type="ARBA" id="ARBA00040132"/>
    </source>
</evidence>
<comment type="pathway">
    <text evidence="4">Polyol metabolism; glycerol fermentation; glycerone phosphate from glycerol (oxidative route): step 1/2.</text>
</comment>
<dbReference type="Proteomes" id="UP000013523">
    <property type="component" value="Chromosome"/>
</dbReference>
<feature type="binding site" evidence="9">
    <location>
        <begin position="94"/>
        <end position="98"/>
    </location>
    <ligand>
        <name>NAD(+)</name>
        <dbReference type="ChEBI" id="CHEBI:57540"/>
    </ligand>
</feature>
<comment type="catalytic activity">
    <reaction evidence="7">
        <text>glycerol + NAD(+) = dihydroxyacetone + NADH + H(+)</text>
        <dbReference type="Rhea" id="RHEA:13769"/>
        <dbReference type="ChEBI" id="CHEBI:15378"/>
        <dbReference type="ChEBI" id="CHEBI:16016"/>
        <dbReference type="ChEBI" id="CHEBI:17754"/>
        <dbReference type="ChEBI" id="CHEBI:57540"/>
        <dbReference type="ChEBI" id="CHEBI:57945"/>
        <dbReference type="EC" id="1.1.1.6"/>
    </reaction>
</comment>
<feature type="binding site" evidence="9">
    <location>
        <begin position="116"/>
        <end position="119"/>
    </location>
    <ligand>
        <name>NAD(+)</name>
        <dbReference type="ChEBI" id="CHEBI:57540"/>
    </ligand>
</feature>
<dbReference type="Gene3D" id="1.20.1090.10">
    <property type="entry name" value="Dehydroquinate synthase-like - alpha domain"/>
    <property type="match status" value="1"/>
</dbReference>
<reference evidence="11 12" key="1">
    <citation type="submission" date="2012-01" db="EMBL/GenBank/DDBJ databases">
        <title>Complete sequence of chromosome of Clostridium pasteurianum BC1.</title>
        <authorList>
            <consortium name="US DOE Joint Genome Institute"/>
            <person name="Lucas S."/>
            <person name="Han J."/>
            <person name="Lapidus A."/>
            <person name="Cheng J.-F."/>
            <person name="Goodwin L."/>
            <person name="Pitluck S."/>
            <person name="Peters L."/>
            <person name="Mikhailova N."/>
            <person name="Teshima H."/>
            <person name="Detter J.C."/>
            <person name="Han C."/>
            <person name="Tapia R."/>
            <person name="Land M."/>
            <person name="Hauser L."/>
            <person name="Kyrpides N."/>
            <person name="Ivanova N."/>
            <person name="Pagani I."/>
            <person name="Dunn J."/>
            <person name="Taghavi S."/>
            <person name="Francis A."/>
            <person name="van der Lelie D."/>
            <person name="Woyke T."/>
        </authorList>
    </citation>
    <scope>NUCLEOTIDE SEQUENCE [LARGE SCALE GENOMIC DNA]</scope>
    <source>
        <strain evidence="11 12">BC1</strain>
    </source>
</reference>
<feature type="binding site" evidence="8">
    <location>
        <position position="171"/>
    </location>
    <ligand>
        <name>glycerol</name>
        <dbReference type="ChEBI" id="CHEBI:17754"/>
    </ligand>
</feature>
<dbReference type="InterPro" id="IPR001670">
    <property type="entry name" value="ADH_Fe/GldA"/>
</dbReference>
<evidence type="ECO:0000313" key="12">
    <source>
        <dbReference type="Proteomes" id="UP000013523"/>
    </source>
</evidence>
<dbReference type="STRING" id="86416.Clopa_3622"/>
<evidence type="ECO:0000256" key="3">
    <source>
        <dbReference type="ARBA" id="ARBA00023027"/>
    </source>
</evidence>
<evidence type="ECO:0000256" key="5">
    <source>
        <dbReference type="ARBA" id="ARBA00039147"/>
    </source>
</evidence>
<evidence type="ECO:0000256" key="1">
    <source>
        <dbReference type="ARBA" id="ARBA00022723"/>
    </source>
</evidence>
<dbReference type="EC" id="1.1.1.6" evidence="5"/>
<evidence type="ECO:0000256" key="7">
    <source>
        <dbReference type="ARBA" id="ARBA00049006"/>
    </source>
</evidence>
<organism evidence="11 12">
    <name type="scientific">Clostridium pasteurianum BC1</name>
    <dbReference type="NCBI Taxonomy" id="86416"/>
    <lineage>
        <taxon>Bacteria</taxon>
        <taxon>Bacillati</taxon>
        <taxon>Bacillota</taxon>
        <taxon>Clostridia</taxon>
        <taxon>Eubacteriales</taxon>
        <taxon>Clostridiaceae</taxon>
        <taxon>Clostridium</taxon>
    </lineage>
</organism>
<evidence type="ECO:0000256" key="8">
    <source>
        <dbReference type="PIRSR" id="PIRSR000112-1"/>
    </source>
</evidence>
<dbReference type="PIRSF" id="PIRSF000112">
    <property type="entry name" value="Glycerol_dehydrogenase"/>
    <property type="match status" value="1"/>
</dbReference>
<dbReference type="HOGENOM" id="CLU_044754_3_1_9"/>
<feature type="binding site" evidence="9">
    <location>
        <position position="125"/>
    </location>
    <ligand>
        <name>NAD(+)</name>
        <dbReference type="ChEBI" id="CHEBI:57540"/>
    </ligand>
</feature>
<evidence type="ECO:0000256" key="4">
    <source>
        <dbReference type="ARBA" id="ARBA00037918"/>
    </source>
</evidence>
<feature type="binding site" evidence="9">
    <location>
        <position position="131"/>
    </location>
    <ligand>
        <name>NAD(+)</name>
        <dbReference type="ChEBI" id="CHEBI:57540"/>
    </ligand>
</feature>
<gene>
    <name evidence="11" type="ORF">Clopa_3622</name>
</gene>
<dbReference type="eggNOG" id="COG0371">
    <property type="taxonomic scope" value="Bacteria"/>
</dbReference>
<evidence type="ECO:0000313" key="11">
    <source>
        <dbReference type="EMBL" id="AGK98404.1"/>
    </source>
</evidence>
<dbReference type="PANTHER" id="PTHR43616:SF5">
    <property type="entry name" value="GLYCEROL DEHYDROGENASE 1"/>
    <property type="match status" value="1"/>
</dbReference>
<proteinExistence type="predicted"/>
<protein>
    <recommendedName>
        <fullName evidence="6">Glycerol dehydrogenase</fullName>
        <ecNumber evidence="5">1.1.1.6</ecNumber>
    </recommendedName>
</protein>
<dbReference type="KEGG" id="cpas:Clopa_3622"/>
<keyword evidence="3 9" id="KW-0520">NAD</keyword>
<dbReference type="GO" id="GO:0046872">
    <property type="term" value="F:metal ion binding"/>
    <property type="evidence" value="ECO:0007669"/>
    <property type="project" value="UniProtKB-KW"/>
</dbReference>
<dbReference type="Pfam" id="PF00465">
    <property type="entry name" value="Fe-ADH"/>
    <property type="match status" value="1"/>
</dbReference>
<evidence type="ECO:0000256" key="9">
    <source>
        <dbReference type="PIRSR" id="PIRSR000112-3"/>
    </source>
</evidence>
<dbReference type="CDD" id="cd08171">
    <property type="entry name" value="GlyDH-like"/>
    <property type="match status" value="1"/>
</dbReference>
<dbReference type="Gene3D" id="3.40.50.1970">
    <property type="match status" value="1"/>
</dbReference>
<keyword evidence="8" id="KW-0862">Zinc</keyword>
<dbReference type="RefSeq" id="WP_015616687.1">
    <property type="nucleotide sequence ID" value="NC_021182.1"/>
</dbReference>
<name>R4KCX3_CLOPA</name>
<dbReference type="InterPro" id="IPR016205">
    <property type="entry name" value="Glycerol_DH"/>
</dbReference>
<dbReference type="EMBL" id="CP003261">
    <property type="protein sequence ID" value="AGK98404.1"/>
    <property type="molecule type" value="Genomic_DNA"/>
</dbReference>
<feature type="binding site" evidence="8">
    <location>
        <position position="272"/>
    </location>
    <ligand>
        <name>glycerol</name>
        <dbReference type="ChEBI" id="CHEBI:17754"/>
    </ligand>
</feature>